<name>A0A366X610_9RHOB</name>
<dbReference type="Gene3D" id="3.90.105.10">
    <property type="entry name" value="Molybdopterin biosynthesis moea protein, domain 2"/>
    <property type="match status" value="1"/>
</dbReference>
<dbReference type="SUPFAM" id="SSF63867">
    <property type="entry name" value="MoeA C-terminal domain-like"/>
    <property type="match status" value="1"/>
</dbReference>
<dbReference type="InterPro" id="IPR036135">
    <property type="entry name" value="MoeA_linker/N_sf"/>
</dbReference>
<dbReference type="UniPathway" id="UPA00344"/>
<keyword evidence="6" id="KW-0500">Molybdenum</keyword>
<dbReference type="SUPFAM" id="SSF63882">
    <property type="entry name" value="MoeA N-terminal region -like"/>
    <property type="match status" value="1"/>
</dbReference>
<comment type="similarity">
    <text evidence="3 6">Belongs to the MoeA family.</text>
</comment>
<protein>
    <recommendedName>
        <fullName evidence="6">Molybdopterin molybdenumtransferase</fullName>
        <ecNumber evidence="6">2.10.1.1</ecNumber>
    </recommendedName>
</protein>
<keyword evidence="6" id="KW-0479">Metal-binding</keyword>
<dbReference type="SMART" id="SM00852">
    <property type="entry name" value="MoCF_biosynth"/>
    <property type="match status" value="1"/>
</dbReference>
<dbReference type="InterPro" id="IPR036688">
    <property type="entry name" value="MoeA_C_domain_IV_sf"/>
</dbReference>
<dbReference type="EMBL" id="QOCE01000009">
    <property type="protein sequence ID" value="RBW60919.1"/>
    <property type="molecule type" value="Genomic_DNA"/>
</dbReference>
<comment type="caution">
    <text evidence="8">The sequence shown here is derived from an EMBL/GenBank/DDBJ whole genome shotgun (WGS) entry which is preliminary data.</text>
</comment>
<comment type="cofactor">
    <cofactor evidence="6">
        <name>Mg(2+)</name>
        <dbReference type="ChEBI" id="CHEBI:18420"/>
    </cofactor>
</comment>
<reference evidence="8 9" key="1">
    <citation type="submission" date="2018-07" db="EMBL/GenBank/DDBJ databases">
        <title>Modular assembly of carbohydrate-degrading microbial communities in the ocean.</title>
        <authorList>
            <person name="Enke T.N."/>
            <person name="Datta M.S."/>
            <person name="Schwartzman J.A."/>
            <person name="Cermak N."/>
            <person name="Schmitz D.A."/>
            <person name="Barrere J."/>
            <person name="Cordero O.X."/>
        </authorList>
    </citation>
    <scope>NUCLEOTIDE SEQUENCE [LARGE SCALE GENOMIC DNA]</scope>
    <source>
        <strain evidence="8 9">C3M10</strain>
    </source>
</reference>
<dbReference type="OrthoDB" id="9804758at2"/>
<dbReference type="GO" id="GO:0046872">
    <property type="term" value="F:metal ion binding"/>
    <property type="evidence" value="ECO:0007669"/>
    <property type="project" value="UniProtKB-UniRule"/>
</dbReference>
<evidence type="ECO:0000256" key="3">
    <source>
        <dbReference type="ARBA" id="ARBA00010763"/>
    </source>
</evidence>
<dbReference type="Proteomes" id="UP000252706">
    <property type="component" value="Unassembled WGS sequence"/>
</dbReference>
<keyword evidence="4 6" id="KW-0501">Molybdenum cofactor biosynthesis</keyword>
<dbReference type="Pfam" id="PF03454">
    <property type="entry name" value="MoeA_C"/>
    <property type="match status" value="1"/>
</dbReference>
<evidence type="ECO:0000256" key="5">
    <source>
        <dbReference type="ARBA" id="ARBA00047317"/>
    </source>
</evidence>
<proteinExistence type="inferred from homology"/>
<keyword evidence="6 8" id="KW-0808">Transferase</keyword>
<dbReference type="GO" id="GO:0006777">
    <property type="term" value="P:Mo-molybdopterin cofactor biosynthetic process"/>
    <property type="evidence" value="ECO:0007669"/>
    <property type="project" value="UniProtKB-UniRule"/>
</dbReference>
<dbReference type="InterPro" id="IPR001453">
    <property type="entry name" value="MoaB/Mog_dom"/>
</dbReference>
<dbReference type="RefSeq" id="WP_113821949.1">
    <property type="nucleotide sequence ID" value="NZ_QOCE01000009.1"/>
</dbReference>
<dbReference type="Pfam" id="PF00994">
    <property type="entry name" value="MoCF_biosynth"/>
    <property type="match status" value="1"/>
</dbReference>
<evidence type="ECO:0000259" key="7">
    <source>
        <dbReference type="SMART" id="SM00852"/>
    </source>
</evidence>
<dbReference type="Gene3D" id="2.170.190.11">
    <property type="entry name" value="Molybdopterin biosynthesis moea protein, domain 3"/>
    <property type="match status" value="1"/>
</dbReference>
<feature type="domain" description="MoaB/Mog" evidence="7">
    <location>
        <begin position="196"/>
        <end position="333"/>
    </location>
</feature>
<evidence type="ECO:0000256" key="1">
    <source>
        <dbReference type="ARBA" id="ARBA00002901"/>
    </source>
</evidence>
<dbReference type="GO" id="GO:0005829">
    <property type="term" value="C:cytosol"/>
    <property type="evidence" value="ECO:0007669"/>
    <property type="project" value="TreeGrafter"/>
</dbReference>
<organism evidence="8 9">
    <name type="scientific">Phaeobacter gallaeciensis</name>
    <dbReference type="NCBI Taxonomy" id="60890"/>
    <lineage>
        <taxon>Bacteria</taxon>
        <taxon>Pseudomonadati</taxon>
        <taxon>Pseudomonadota</taxon>
        <taxon>Alphaproteobacteria</taxon>
        <taxon>Rhodobacterales</taxon>
        <taxon>Roseobacteraceae</taxon>
        <taxon>Phaeobacter</taxon>
    </lineage>
</organism>
<keyword evidence="6" id="KW-0460">Magnesium</keyword>
<sequence length="419" mass="44105">MTLFDRIDTPGCGCDTRDLAATLLPVDTALNRGLALVDPLTATEDLPLHQASGRVLARPVKARADLPRFDNSGMDGYALRLTDLNGTKTLPVCGTSAASDAPQPLPAGTAMRIFTGAPVPAGADTVVMQEWTTRTGNMVTFEKRPQTGSNIRRQGEDQRANATVLTAGQRLNARHLAICAGAGHGSVSVVSKPKIALLMTGDELIARGAEATGGAIWDVNTPLLTSVLSDVADISFVYQVPDSFDAMIDAISSAAQDVDLVITSGGVSVGDRDHVKPALNLLGAEIAVSGVAIKPGKPITLSRLGRVPIISLPGNPLSAYVTWQVFGNPMLNKLCGLTEAVPPRRLVRAQTELRHKPGRCEYRPARFCGMDHSGLEVVECPSATHSGHLGPMAQADGLVLIPGDIDKTATGDLLEFMPF</sequence>
<dbReference type="NCBIfam" id="NF045515">
    <property type="entry name" value="Glp_gephyrin"/>
    <property type="match status" value="1"/>
</dbReference>
<dbReference type="SUPFAM" id="SSF53218">
    <property type="entry name" value="Molybdenum cofactor biosynthesis proteins"/>
    <property type="match status" value="1"/>
</dbReference>
<comment type="catalytic activity">
    <reaction evidence="5">
        <text>adenylyl-molybdopterin + molybdate = Mo-molybdopterin + AMP + H(+)</text>
        <dbReference type="Rhea" id="RHEA:35047"/>
        <dbReference type="ChEBI" id="CHEBI:15378"/>
        <dbReference type="ChEBI" id="CHEBI:36264"/>
        <dbReference type="ChEBI" id="CHEBI:62727"/>
        <dbReference type="ChEBI" id="CHEBI:71302"/>
        <dbReference type="ChEBI" id="CHEBI:456215"/>
        <dbReference type="EC" id="2.10.1.1"/>
    </reaction>
</comment>
<dbReference type="InterPro" id="IPR038987">
    <property type="entry name" value="MoeA-like"/>
</dbReference>
<dbReference type="GO" id="GO:0061599">
    <property type="term" value="F:molybdopterin molybdotransferase activity"/>
    <property type="evidence" value="ECO:0007669"/>
    <property type="project" value="UniProtKB-UniRule"/>
</dbReference>
<dbReference type="PANTHER" id="PTHR10192">
    <property type="entry name" value="MOLYBDOPTERIN BIOSYNTHESIS PROTEIN"/>
    <property type="match status" value="1"/>
</dbReference>
<comment type="function">
    <text evidence="1 6">Catalyzes the insertion of molybdate into adenylated molybdopterin with the concomitant release of AMP.</text>
</comment>
<dbReference type="AlphaFoldDB" id="A0A366X610"/>
<evidence type="ECO:0000313" key="9">
    <source>
        <dbReference type="Proteomes" id="UP000252706"/>
    </source>
</evidence>
<dbReference type="Pfam" id="PF03453">
    <property type="entry name" value="MoeA_N"/>
    <property type="match status" value="1"/>
</dbReference>
<gene>
    <name evidence="8" type="ORF">DS909_02925</name>
</gene>
<dbReference type="Gene3D" id="2.40.340.10">
    <property type="entry name" value="MoeA, C-terminal, domain IV"/>
    <property type="match status" value="1"/>
</dbReference>
<comment type="pathway">
    <text evidence="2 6">Cofactor biosynthesis; molybdopterin biosynthesis.</text>
</comment>
<evidence type="ECO:0000313" key="8">
    <source>
        <dbReference type="EMBL" id="RBW60919.1"/>
    </source>
</evidence>
<dbReference type="CDD" id="cd00887">
    <property type="entry name" value="MoeA"/>
    <property type="match status" value="1"/>
</dbReference>
<dbReference type="InterPro" id="IPR005110">
    <property type="entry name" value="MoeA_linker/N"/>
</dbReference>
<dbReference type="Gene3D" id="3.40.980.10">
    <property type="entry name" value="MoaB/Mog-like domain"/>
    <property type="match status" value="1"/>
</dbReference>
<evidence type="ECO:0000256" key="2">
    <source>
        <dbReference type="ARBA" id="ARBA00005046"/>
    </source>
</evidence>
<dbReference type="InterPro" id="IPR036425">
    <property type="entry name" value="MoaB/Mog-like_dom_sf"/>
</dbReference>
<dbReference type="PANTHER" id="PTHR10192:SF5">
    <property type="entry name" value="GEPHYRIN"/>
    <property type="match status" value="1"/>
</dbReference>
<evidence type="ECO:0000256" key="4">
    <source>
        <dbReference type="ARBA" id="ARBA00023150"/>
    </source>
</evidence>
<accession>A0A366X610</accession>
<dbReference type="EC" id="2.10.1.1" evidence="6"/>
<dbReference type="InterPro" id="IPR005111">
    <property type="entry name" value="MoeA_C_domain_IV"/>
</dbReference>
<evidence type="ECO:0000256" key="6">
    <source>
        <dbReference type="RuleBase" id="RU365090"/>
    </source>
</evidence>